<keyword evidence="2" id="KW-1185">Reference proteome</keyword>
<proteinExistence type="predicted"/>
<dbReference type="PANTHER" id="PTHR47326:SF1">
    <property type="entry name" value="HTH PSQ-TYPE DOMAIN-CONTAINING PROTEIN"/>
    <property type="match status" value="1"/>
</dbReference>
<dbReference type="Proteomes" id="UP001148838">
    <property type="component" value="Unassembled WGS sequence"/>
</dbReference>
<gene>
    <name evidence="1" type="ORF">ANN_05057</name>
</gene>
<dbReference type="PANTHER" id="PTHR47326">
    <property type="entry name" value="TRANSPOSABLE ELEMENT TC3 TRANSPOSASE-LIKE PROTEIN"/>
    <property type="match status" value="1"/>
</dbReference>
<name>A0ABQ8TBR4_PERAM</name>
<evidence type="ECO:0000313" key="2">
    <source>
        <dbReference type="Proteomes" id="UP001148838"/>
    </source>
</evidence>
<accession>A0ABQ8TBR4</accession>
<organism evidence="1 2">
    <name type="scientific">Periplaneta americana</name>
    <name type="common">American cockroach</name>
    <name type="synonym">Blatta americana</name>
    <dbReference type="NCBI Taxonomy" id="6978"/>
    <lineage>
        <taxon>Eukaryota</taxon>
        <taxon>Metazoa</taxon>
        <taxon>Ecdysozoa</taxon>
        <taxon>Arthropoda</taxon>
        <taxon>Hexapoda</taxon>
        <taxon>Insecta</taxon>
        <taxon>Pterygota</taxon>
        <taxon>Neoptera</taxon>
        <taxon>Polyneoptera</taxon>
        <taxon>Dictyoptera</taxon>
        <taxon>Blattodea</taxon>
        <taxon>Blattoidea</taxon>
        <taxon>Blattidae</taxon>
        <taxon>Blattinae</taxon>
        <taxon>Periplaneta</taxon>
    </lineage>
</organism>
<protein>
    <submittedName>
        <fullName evidence="1">Uncharacterized protein</fullName>
    </submittedName>
</protein>
<dbReference type="EMBL" id="JAJSOF020000013">
    <property type="protein sequence ID" value="KAJ4443389.1"/>
    <property type="molecule type" value="Genomic_DNA"/>
</dbReference>
<evidence type="ECO:0000313" key="1">
    <source>
        <dbReference type="EMBL" id="KAJ4443389.1"/>
    </source>
</evidence>
<comment type="caution">
    <text evidence="1">The sequence shown here is derived from an EMBL/GenBank/DDBJ whole genome shotgun (WGS) entry which is preliminary data.</text>
</comment>
<reference evidence="1 2" key="1">
    <citation type="journal article" date="2022" name="Allergy">
        <title>Genome assembly and annotation of Periplaneta americana reveal a comprehensive cockroach allergen profile.</title>
        <authorList>
            <person name="Wang L."/>
            <person name="Xiong Q."/>
            <person name="Saelim N."/>
            <person name="Wang L."/>
            <person name="Nong W."/>
            <person name="Wan A.T."/>
            <person name="Shi M."/>
            <person name="Liu X."/>
            <person name="Cao Q."/>
            <person name="Hui J.H.L."/>
            <person name="Sookrung N."/>
            <person name="Leung T.F."/>
            <person name="Tungtrongchitr A."/>
            <person name="Tsui S.K.W."/>
        </authorList>
    </citation>
    <scope>NUCLEOTIDE SEQUENCE [LARGE SCALE GENOMIC DNA]</scope>
    <source>
        <strain evidence="1">PWHHKU_190912</strain>
    </source>
</reference>
<sequence>MPCPSQTSGFNVPNYVRAGYVARMGEYRIAYRILVGRPEGKRPLGRQRHRWENSIKIELREVGHDGRDLINLAEDRDRLRAYKISKFGSNENYDSSAHARDMITHRLKMAEFTAQQDVKCCYWLAELKFPIAMQRRFRQENGANALERHTIMKWYNQLLETGCVLRKKGSGKKAVSAAKVEDVRQTFQRSPRKSIRRASSELGIPKSTVHNIVHKRLRLRAYKIQLVQKLQLVLPSHL</sequence>